<evidence type="ECO:0000259" key="8">
    <source>
        <dbReference type="Pfam" id="PF01555"/>
    </source>
</evidence>
<comment type="similarity">
    <text evidence="1">Belongs to the N(4)/N(6)-methyltransferase family.</text>
</comment>
<keyword evidence="4" id="KW-0808">Transferase</keyword>
<evidence type="ECO:0000256" key="1">
    <source>
        <dbReference type="ARBA" id="ARBA00006594"/>
    </source>
</evidence>
<evidence type="ECO:0000313" key="9">
    <source>
        <dbReference type="EMBL" id="QTD45223.1"/>
    </source>
</evidence>
<dbReference type="InterPro" id="IPR029063">
    <property type="entry name" value="SAM-dependent_MTases_sf"/>
</dbReference>
<dbReference type="GO" id="GO:0008170">
    <property type="term" value="F:N-methyltransferase activity"/>
    <property type="evidence" value="ECO:0007669"/>
    <property type="project" value="InterPro"/>
</dbReference>
<dbReference type="SUPFAM" id="SSF53335">
    <property type="entry name" value="S-adenosyl-L-methionine-dependent methyltransferases"/>
    <property type="match status" value="1"/>
</dbReference>
<proteinExistence type="inferred from homology"/>
<dbReference type="GO" id="GO:0009007">
    <property type="term" value="F:site-specific DNA-methyltransferase (adenine-specific) activity"/>
    <property type="evidence" value="ECO:0007669"/>
    <property type="project" value="UniProtKB-EC"/>
</dbReference>
<dbReference type="EMBL" id="CP071796">
    <property type="protein sequence ID" value="QTD45223.1"/>
    <property type="molecule type" value="Genomic_DNA"/>
</dbReference>
<evidence type="ECO:0000313" key="10">
    <source>
        <dbReference type="Proteomes" id="UP000663903"/>
    </source>
</evidence>
<dbReference type="Gene3D" id="3.40.50.150">
    <property type="entry name" value="Vaccinia Virus protein VP39"/>
    <property type="match status" value="1"/>
</dbReference>
<dbReference type="PRINTS" id="PR00506">
    <property type="entry name" value="D21N6MTFRASE"/>
</dbReference>
<feature type="region of interest" description="Disordered" evidence="7">
    <location>
        <begin position="181"/>
        <end position="202"/>
    </location>
</feature>
<gene>
    <name evidence="9" type="ORF">J1M35_19760</name>
</gene>
<keyword evidence="10" id="KW-1185">Reference proteome</keyword>
<evidence type="ECO:0000256" key="6">
    <source>
        <dbReference type="ARBA" id="ARBA00047942"/>
    </source>
</evidence>
<dbReference type="Pfam" id="PF01555">
    <property type="entry name" value="N6_N4_Mtase"/>
    <property type="match status" value="1"/>
</dbReference>
<dbReference type="GO" id="GO:0032259">
    <property type="term" value="P:methylation"/>
    <property type="evidence" value="ECO:0007669"/>
    <property type="project" value="UniProtKB-KW"/>
</dbReference>
<evidence type="ECO:0000256" key="3">
    <source>
        <dbReference type="ARBA" id="ARBA00022603"/>
    </source>
</evidence>
<evidence type="ECO:0000256" key="2">
    <source>
        <dbReference type="ARBA" id="ARBA00011900"/>
    </source>
</evidence>
<reference evidence="9" key="1">
    <citation type="submission" date="2021-03" db="EMBL/GenBank/DDBJ databases">
        <title>Ottowia sp. 27C isolated from the cloaca of a Giant Asian pond turtle (Heosemys grandis).</title>
        <authorList>
            <person name="Spergser J."/>
            <person name="Busse H.-J."/>
        </authorList>
    </citation>
    <scope>NUCLEOTIDE SEQUENCE</scope>
    <source>
        <strain evidence="9">27C</strain>
    </source>
</reference>
<dbReference type="EC" id="2.1.1.72" evidence="2"/>
<dbReference type="KEGG" id="otd:J1M35_19760"/>
<dbReference type="PROSITE" id="PS00092">
    <property type="entry name" value="N6_MTASE"/>
    <property type="match status" value="1"/>
</dbReference>
<dbReference type="InterPro" id="IPR002052">
    <property type="entry name" value="DNA_methylase_N6_adenine_CS"/>
</dbReference>
<feature type="domain" description="DNA methylase N-4/N-6" evidence="8">
    <location>
        <begin position="61"/>
        <end position="352"/>
    </location>
</feature>
<dbReference type="AlphaFoldDB" id="A0A975CKN6"/>
<accession>A0A975CKN6</accession>
<evidence type="ECO:0000256" key="5">
    <source>
        <dbReference type="ARBA" id="ARBA00022691"/>
    </source>
</evidence>
<name>A0A975CKN6_9BURK</name>
<organism evidence="9 10">
    <name type="scientific">Ottowia testudinis</name>
    <dbReference type="NCBI Taxonomy" id="2816950"/>
    <lineage>
        <taxon>Bacteria</taxon>
        <taxon>Pseudomonadati</taxon>
        <taxon>Pseudomonadota</taxon>
        <taxon>Betaproteobacteria</taxon>
        <taxon>Burkholderiales</taxon>
        <taxon>Comamonadaceae</taxon>
        <taxon>Ottowia</taxon>
    </lineage>
</organism>
<dbReference type="REBASE" id="479403">
    <property type="entry name" value="M.Osp27CORF19760P"/>
</dbReference>
<protein>
    <recommendedName>
        <fullName evidence="2">site-specific DNA-methyltransferase (adenine-specific)</fullName>
        <ecNumber evidence="2">2.1.1.72</ecNumber>
    </recommendedName>
</protein>
<dbReference type="InterPro" id="IPR002295">
    <property type="entry name" value="N4/N6-MTase_EcoPI_Mod-like"/>
</dbReference>
<dbReference type="InterPro" id="IPR002941">
    <property type="entry name" value="DNA_methylase_N4/N6"/>
</dbReference>
<comment type="catalytic activity">
    <reaction evidence="6">
        <text>a 2'-deoxyadenosine in DNA + S-adenosyl-L-methionine = an N(6)-methyl-2'-deoxyadenosine in DNA + S-adenosyl-L-homocysteine + H(+)</text>
        <dbReference type="Rhea" id="RHEA:15197"/>
        <dbReference type="Rhea" id="RHEA-COMP:12418"/>
        <dbReference type="Rhea" id="RHEA-COMP:12419"/>
        <dbReference type="ChEBI" id="CHEBI:15378"/>
        <dbReference type="ChEBI" id="CHEBI:57856"/>
        <dbReference type="ChEBI" id="CHEBI:59789"/>
        <dbReference type="ChEBI" id="CHEBI:90615"/>
        <dbReference type="ChEBI" id="CHEBI:90616"/>
        <dbReference type="EC" id="2.1.1.72"/>
    </reaction>
</comment>
<keyword evidence="5" id="KW-0949">S-adenosyl-L-methionine</keyword>
<evidence type="ECO:0000256" key="7">
    <source>
        <dbReference type="SAM" id="MobiDB-lite"/>
    </source>
</evidence>
<sequence length="552" mass="61408">MPTLDWLGRQDAFTQAARVPYRLLEPVSTHGNAARAADNLLIQGDNLQALKSLLPFHRGQVKCIFIDPPYNTKSAFEHYDDNLEHAQWLTLMLPRLQLLRELLREDGSIWVTIDDHEGHYLKVLMDEVFGRQNFVANVVWQKKYSPQNDSEFFSAMHDHLLVYAKNASAWRRNLIPRTAKQDDAYKNPDGDPRGPWKASDLTRPEHRDRDFYAVLTPSGKQVLPARGRSWSRPPEEIERLRLDDRLWFGKRGDAIPSLKRFLSEVKDGIVPQTIWVREEVGDNQDAKKEVKQLNESEIFATPKPEALIARVLSIATQKGDLVLDSFLGSGTTAAVAHKMGRRWIGIEMGEHARTHCLPRLEKVIAGEPGGISRAVGWGQPAPDGTPWNAAAQGGGFRFLRLGAPVFDAAGRIHPEVRFATLAAFVWQQETGRAYAPHDAATGARAGTPLLGIHYENVSFSRLFGAGEAPISPPIRARAAIYLLFNGILGDKRPAGGNVLTRDVLTALLALHVESAAPDAPLIVYGEACRVGPARLARSRVTFRHIPHEIRAG</sequence>
<dbReference type="GO" id="GO:0003677">
    <property type="term" value="F:DNA binding"/>
    <property type="evidence" value="ECO:0007669"/>
    <property type="project" value="InterPro"/>
</dbReference>
<evidence type="ECO:0000256" key="4">
    <source>
        <dbReference type="ARBA" id="ARBA00022679"/>
    </source>
</evidence>
<dbReference type="Proteomes" id="UP000663903">
    <property type="component" value="Chromosome"/>
</dbReference>
<keyword evidence="3" id="KW-0489">Methyltransferase</keyword>